<evidence type="ECO:0000259" key="13">
    <source>
        <dbReference type="PROSITE" id="PS50030"/>
    </source>
</evidence>
<evidence type="ECO:0000256" key="11">
    <source>
        <dbReference type="PROSITE-ProRule" id="PRU00502"/>
    </source>
</evidence>
<evidence type="ECO:0000256" key="9">
    <source>
        <dbReference type="ARBA" id="ARBA00022807"/>
    </source>
</evidence>
<dbReference type="GO" id="GO:0004843">
    <property type="term" value="F:cysteine-type deubiquitinase activity"/>
    <property type="evidence" value="ECO:0007669"/>
    <property type="project" value="UniProtKB-UniRule"/>
</dbReference>
<dbReference type="Gene3D" id="3.90.70.10">
    <property type="entry name" value="Cysteine proteinases"/>
    <property type="match status" value="1"/>
</dbReference>
<dbReference type="OrthoDB" id="361536at2759"/>
<keyword evidence="10" id="KW-0862">Zinc</keyword>
<dbReference type="InterPro" id="IPR015940">
    <property type="entry name" value="UBA"/>
</dbReference>
<evidence type="ECO:0000256" key="8">
    <source>
        <dbReference type="ARBA" id="ARBA00022801"/>
    </source>
</evidence>
<dbReference type="Pfam" id="PF00808">
    <property type="entry name" value="CBFD_NFYB_HMF"/>
    <property type="match status" value="1"/>
</dbReference>
<evidence type="ECO:0000256" key="2">
    <source>
        <dbReference type="ARBA" id="ARBA00009085"/>
    </source>
</evidence>
<dbReference type="InterPro" id="IPR018200">
    <property type="entry name" value="USP_CS"/>
</dbReference>
<dbReference type="InterPro" id="IPR038765">
    <property type="entry name" value="Papain-like_cys_pep_sf"/>
</dbReference>
<dbReference type="InterPro" id="IPR003958">
    <property type="entry name" value="CBFA_NFYB_domain"/>
</dbReference>
<dbReference type="STRING" id="6216.A0A158QEA4"/>
<organism evidence="18">
    <name type="scientific">Hymenolepis diminuta</name>
    <name type="common">Rat tapeworm</name>
    <dbReference type="NCBI Taxonomy" id="6216"/>
    <lineage>
        <taxon>Eukaryota</taxon>
        <taxon>Metazoa</taxon>
        <taxon>Spiralia</taxon>
        <taxon>Lophotrochozoa</taxon>
        <taxon>Platyhelminthes</taxon>
        <taxon>Cestoda</taxon>
        <taxon>Eucestoda</taxon>
        <taxon>Cyclophyllidea</taxon>
        <taxon>Hymenolepididae</taxon>
        <taxon>Hymenolepis</taxon>
    </lineage>
</organism>
<dbReference type="InterPro" id="IPR009060">
    <property type="entry name" value="UBA-like_sf"/>
</dbReference>
<dbReference type="EMBL" id="UYSG01010903">
    <property type="protein sequence ID" value="VDL59412.1"/>
    <property type="molecule type" value="Genomic_DNA"/>
</dbReference>
<dbReference type="Pfam" id="PF17807">
    <property type="entry name" value="zf-UBP_var"/>
    <property type="match status" value="1"/>
</dbReference>
<evidence type="ECO:0000256" key="4">
    <source>
        <dbReference type="ARBA" id="ARBA00022723"/>
    </source>
</evidence>
<dbReference type="CDD" id="cd22928">
    <property type="entry name" value="HFD_POLE3_DPB4"/>
    <property type="match status" value="1"/>
</dbReference>
<dbReference type="WBParaSite" id="HDID_0000709601-mRNA-1">
    <property type="protein sequence ID" value="HDID_0000709601-mRNA-1"/>
    <property type="gene ID" value="HDID_0000709601"/>
</dbReference>
<dbReference type="Gene3D" id="1.10.8.10">
    <property type="entry name" value="DNA helicase RuvA subunit, C-terminal domain"/>
    <property type="match status" value="2"/>
</dbReference>
<keyword evidence="9 12" id="KW-0788">Thiol protease</keyword>
<keyword evidence="8 12" id="KW-0378">Hydrolase</keyword>
<dbReference type="PROSITE" id="PS50235">
    <property type="entry name" value="USP_3"/>
    <property type="match status" value="1"/>
</dbReference>
<comment type="similarity">
    <text evidence="2 12">Belongs to the peptidase C19 family.</text>
</comment>
<dbReference type="GO" id="GO:0046982">
    <property type="term" value="F:protein heterodimerization activity"/>
    <property type="evidence" value="ECO:0007669"/>
    <property type="project" value="InterPro"/>
</dbReference>
<dbReference type="PROSITE" id="PS00972">
    <property type="entry name" value="USP_1"/>
    <property type="match status" value="1"/>
</dbReference>
<dbReference type="AlphaFoldDB" id="A0A158QEA4"/>
<feature type="domain" description="USP" evidence="14">
    <location>
        <begin position="332"/>
        <end position="891"/>
    </location>
</feature>
<evidence type="ECO:0000256" key="1">
    <source>
        <dbReference type="ARBA" id="ARBA00000707"/>
    </source>
</evidence>
<dbReference type="InterPro" id="IPR001607">
    <property type="entry name" value="Znf_UBP"/>
</dbReference>
<proteinExistence type="inferred from homology"/>
<dbReference type="PROSITE" id="PS50271">
    <property type="entry name" value="ZF_UBP"/>
    <property type="match status" value="1"/>
</dbReference>
<protein>
    <recommendedName>
        <fullName evidence="12">Ubiquitin carboxyl-terminal hydrolase</fullName>
        <ecNumber evidence="12">3.4.19.12</ecNumber>
    </recommendedName>
</protein>
<evidence type="ECO:0000256" key="3">
    <source>
        <dbReference type="ARBA" id="ARBA00022670"/>
    </source>
</evidence>
<evidence type="ECO:0000313" key="17">
    <source>
        <dbReference type="Proteomes" id="UP000274504"/>
    </source>
</evidence>
<evidence type="ECO:0000256" key="5">
    <source>
        <dbReference type="ARBA" id="ARBA00022737"/>
    </source>
</evidence>
<dbReference type="Pfam" id="PF02148">
    <property type="entry name" value="zf-UBP"/>
    <property type="match status" value="1"/>
</dbReference>
<evidence type="ECO:0000256" key="10">
    <source>
        <dbReference type="ARBA" id="ARBA00022833"/>
    </source>
</evidence>
<dbReference type="SUPFAM" id="SSF46934">
    <property type="entry name" value="UBA-like"/>
    <property type="match status" value="1"/>
</dbReference>
<dbReference type="SMART" id="SM00165">
    <property type="entry name" value="UBA"/>
    <property type="match status" value="2"/>
</dbReference>
<dbReference type="GO" id="GO:0016579">
    <property type="term" value="P:protein deubiquitination"/>
    <property type="evidence" value="ECO:0007669"/>
    <property type="project" value="InterPro"/>
</dbReference>
<dbReference type="InterPro" id="IPR001394">
    <property type="entry name" value="Peptidase_C19_UCH"/>
</dbReference>
<gene>
    <name evidence="16" type="ORF">HDID_LOCUS7094</name>
</gene>
<keyword evidence="5" id="KW-0677">Repeat</keyword>
<dbReference type="InterPro" id="IPR013083">
    <property type="entry name" value="Znf_RING/FYVE/PHD"/>
</dbReference>
<dbReference type="PROSITE" id="PS50030">
    <property type="entry name" value="UBA"/>
    <property type="match status" value="2"/>
</dbReference>
<evidence type="ECO:0000256" key="12">
    <source>
        <dbReference type="RuleBase" id="RU366025"/>
    </source>
</evidence>
<evidence type="ECO:0000259" key="14">
    <source>
        <dbReference type="PROSITE" id="PS50235"/>
    </source>
</evidence>
<dbReference type="SUPFAM" id="SSF57850">
    <property type="entry name" value="RING/U-box"/>
    <property type="match status" value="1"/>
</dbReference>
<feature type="domain" description="UBA" evidence="13">
    <location>
        <begin position="729"/>
        <end position="769"/>
    </location>
</feature>
<keyword evidence="6 11" id="KW-0863">Zinc-finger</keyword>
<dbReference type="Pfam" id="PF00627">
    <property type="entry name" value="UBA"/>
    <property type="match status" value="1"/>
</dbReference>
<dbReference type="FunFam" id="3.30.40.10:FF:000026">
    <property type="entry name" value="Ubiquitin carboxyl-terminal hydrolase"/>
    <property type="match status" value="1"/>
</dbReference>
<dbReference type="GO" id="GO:0006508">
    <property type="term" value="P:proteolysis"/>
    <property type="evidence" value="ECO:0007669"/>
    <property type="project" value="UniProtKB-KW"/>
</dbReference>
<dbReference type="EC" id="3.4.19.12" evidence="12"/>
<dbReference type="Pfam" id="PF00443">
    <property type="entry name" value="UCH"/>
    <property type="match status" value="1"/>
</dbReference>
<dbReference type="Gene3D" id="3.30.40.10">
    <property type="entry name" value="Zinc/RING finger domain, C3HC4 (zinc finger)"/>
    <property type="match status" value="2"/>
</dbReference>
<dbReference type="GO" id="GO:0008270">
    <property type="term" value="F:zinc ion binding"/>
    <property type="evidence" value="ECO:0007669"/>
    <property type="project" value="UniProtKB-KW"/>
</dbReference>
<dbReference type="PANTHER" id="PTHR21646:SF10">
    <property type="entry name" value="UBIQUITIN CARBOXYL-TERMINAL HYDROLASE 14"/>
    <property type="match status" value="1"/>
</dbReference>
<dbReference type="Proteomes" id="UP000274504">
    <property type="component" value="Unassembled WGS sequence"/>
</dbReference>
<evidence type="ECO:0000259" key="15">
    <source>
        <dbReference type="PROSITE" id="PS50271"/>
    </source>
</evidence>
<accession>A0A158QEA4</accession>
<keyword evidence="3 12" id="KW-0645">Protease</keyword>
<evidence type="ECO:0000313" key="16">
    <source>
        <dbReference type="EMBL" id="VDL59412.1"/>
    </source>
</evidence>
<dbReference type="InterPro" id="IPR028889">
    <property type="entry name" value="USP"/>
</dbReference>
<comment type="catalytic activity">
    <reaction evidence="1 12">
        <text>Thiol-dependent hydrolysis of ester, thioester, amide, peptide and isopeptide bonds formed by the C-terminal Gly of ubiquitin (a 76-residue protein attached to proteins as an intracellular targeting signal).</text>
        <dbReference type="EC" id="3.4.19.12"/>
    </reaction>
</comment>
<sequence>MDKFNDVDSLISLPNKNTKVYKDECIFSFAAPDDENGLFICLKNFICLGLQYLDEYVKKTRHALFLQYKIVKIVKEGAPADDLEPQPKKLAIGVPGGFELPQDKYTVMERWNLFRYPDVRSPDIPSPKELSDNSDTSHLTSLGLSSKLILVINHVQRCDSAILVSERASATQAWEAENLCPVSKYAENLVQLDNGVKVPPSGHKCHKCDLTTNLWMNLSDGTISCGRRFWDGSGGNNHAIEHYERTKYPLAVKLGTITPTSAEVFSYPEDDMVTDPLLSQHLTHFGIDMQRARKTDQTVAELEIAANERLGEWLTLQESNKTLQPLYGPGLTGLINLGNSCYINAVIQVLFSTDFFRKRYALHLSKFVSSAIDAIVKSGSAADAVDFFGLQMSKLGQALCSGTYSFPPIIKSNLKSGEVVPKQPGIRPRMFRNLIGCTHSEFATKQQQDVLEFLVHLFDLVELEIKENKAKLDAPSPLSALTFMVEDRLECGSSHKVQYKNLTERILCLPIPLEAATNVEEVAAFENRKLEAEKAGVAFNEDPVYTKIGIDACISSWAAQEIVPDFISPATNPPGQRTFALHSSRLSTFPDLLCVQMLKFTLDDKWVPRKLNVAIQLDPNSTEDGRPRPNWRLDLSSLKAPGGLQPGEVLMPGDAVEKPAQAQSSPAVDESVVEQLQTMGFSRIACVRACMATNSNVEEASNWLMEHIEDTNLNDPIPSSGAASNDFSSVDPVALSMLLEMGIAENLAKRALEVCCNRVEEAINMAFTSPEELLNPVQTLAKQNDSSSVKAMDTETSKEGISDGDPSQYELIAFISHMGQSTSAGHYVCHIKRSALCKGIPGLVPACEPTPCLDENEDEWVIFNDEKSRKMCEKSDDLYLPNAVIMRIVKEAFPEDTNVIVSREARSALSKAASSFVLCVSTMASAHCEAGKRKTLAASDIIGALRDMQFGHFESPLLQFIENYRALVAAKKTTKKVSINVDEDAEIVQEEMNEIVP</sequence>
<dbReference type="InterPro" id="IPR009072">
    <property type="entry name" value="Histone-fold"/>
</dbReference>
<name>A0A158QEA4_HYMDI</name>
<feature type="domain" description="UBP-type" evidence="15">
    <location>
        <begin position="181"/>
        <end position="289"/>
    </location>
</feature>
<keyword evidence="4" id="KW-0479">Metal-binding</keyword>
<evidence type="ECO:0000313" key="18">
    <source>
        <dbReference type="WBParaSite" id="HDID_0000709601-mRNA-1"/>
    </source>
</evidence>
<reference evidence="16 17" key="2">
    <citation type="submission" date="2018-11" db="EMBL/GenBank/DDBJ databases">
        <authorList>
            <consortium name="Pathogen Informatics"/>
        </authorList>
    </citation>
    <scope>NUCLEOTIDE SEQUENCE [LARGE SCALE GENOMIC DNA]</scope>
</reference>
<dbReference type="InterPro" id="IPR050185">
    <property type="entry name" value="Ub_carboxyl-term_hydrolase"/>
</dbReference>
<dbReference type="PANTHER" id="PTHR21646">
    <property type="entry name" value="UBIQUITIN CARBOXYL-TERMINAL HYDROLASE"/>
    <property type="match status" value="1"/>
</dbReference>
<evidence type="ECO:0000256" key="6">
    <source>
        <dbReference type="ARBA" id="ARBA00022771"/>
    </source>
</evidence>
<dbReference type="Gene3D" id="1.10.20.10">
    <property type="entry name" value="Histone, subunit A"/>
    <property type="match status" value="1"/>
</dbReference>
<dbReference type="SMART" id="SM00290">
    <property type="entry name" value="ZnF_UBP"/>
    <property type="match status" value="1"/>
</dbReference>
<reference evidence="18" key="1">
    <citation type="submission" date="2016-04" db="UniProtKB">
        <authorList>
            <consortium name="WormBaseParasite"/>
        </authorList>
    </citation>
    <scope>IDENTIFICATION</scope>
</reference>
<dbReference type="SUPFAM" id="SSF47113">
    <property type="entry name" value="Histone-fold"/>
    <property type="match status" value="1"/>
</dbReference>
<dbReference type="SUPFAM" id="SSF54001">
    <property type="entry name" value="Cysteine proteinases"/>
    <property type="match status" value="1"/>
</dbReference>
<dbReference type="InterPro" id="IPR041432">
    <property type="entry name" value="UBP13_Znf-UBP_var"/>
</dbReference>
<keyword evidence="7 12" id="KW-0833">Ubl conjugation pathway</keyword>
<dbReference type="CDD" id="cd14291">
    <property type="entry name" value="UBA1_NUB1_like"/>
    <property type="match status" value="1"/>
</dbReference>
<evidence type="ECO:0000256" key="7">
    <source>
        <dbReference type="ARBA" id="ARBA00022786"/>
    </source>
</evidence>
<feature type="domain" description="UBA" evidence="13">
    <location>
        <begin position="667"/>
        <end position="707"/>
    </location>
</feature>
<dbReference type="PROSITE" id="PS00973">
    <property type="entry name" value="USP_2"/>
    <property type="match status" value="1"/>
</dbReference>